<keyword evidence="3" id="KW-0106">Calcium</keyword>
<evidence type="ECO:0000313" key="6">
    <source>
        <dbReference type="EMBL" id="CAI8038162.1"/>
    </source>
</evidence>
<evidence type="ECO:0000256" key="1">
    <source>
        <dbReference type="ARBA" id="ARBA00022729"/>
    </source>
</evidence>
<dbReference type="GO" id="GO:0007154">
    <property type="term" value="P:cell communication"/>
    <property type="evidence" value="ECO:0007669"/>
    <property type="project" value="InterPro"/>
</dbReference>
<accession>A0AA35SZ53</accession>
<evidence type="ECO:0000313" key="7">
    <source>
        <dbReference type="Proteomes" id="UP001174909"/>
    </source>
</evidence>
<reference evidence="6" key="1">
    <citation type="submission" date="2023-03" db="EMBL/GenBank/DDBJ databases">
        <authorList>
            <person name="Steffen K."/>
            <person name="Cardenas P."/>
        </authorList>
    </citation>
    <scope>NUCLEOTIDE SEQUENCE</scope>
</reference>
<protein>
    <submittedName>
        <fullName evidence="6">FRAS1-related extracellular matrix protein 2</fullName>
    </submittedName>
</protein>
<comment type="caution">
    <text evidence="6">The sequence shown here is derived from an EMBL/GenBank/DDBJ whole genome shotgun (WGS) entry which is preliminary data.</text>
</comment>
<keyword evidence="1" id="KW-0732">Signal</keyword>
<evidence type="ECO:0000256" key="4">
    <source>
        <dbReference type="ARBA" id="ARBA00023065"/>
    </source>
</evidence>
<keyword evidence="4" id="KW-0813">Transport</keyword>
<dbReference type="EMBL" id="CASHTH010002980">
    <property type="protein sequence ID" value="CAI8038162.1"/>
    <property type="molecule type" value="Genomic_DNA"/>
</dbReference>
<dbReference type="GO" id="GO:0016020">
    <property type="term" value="C:membrane"/>
    <property type="evidence" value="ECO:0007669"/>
    <property type="project" value="InterPro"/>
</dbReference>
<evidence type="ECO:0000256" key="2">
    <source>
        <dbReference type="ARBA" id="ARBA00022737"/>
    </source>
</evidence>
<dbReference type="PANTHER" id="PTHR11878:SF65">
    <property type="entry name" value="NA_CA-EXCHANGE PROTEIN, ISOFORM G"/>
    <property type="match status" value="1"/>
</dbReference>
<dbReference type="Proteomes" id="UP001174909">
    <property type="component" value="Unassembled WGS sequence"/>
</dbReference>
<proteinExistence type="predicted"/>
<dbReference type="Pfam" id="PF03160">
    <property type="entry name" value="Calx-beta"/>
    <property type="match status" value="4"/>
</dbReference>
<dbReference type="SMART" id="SM00237">
    <property type="entry name" value="Calx_beta"/>
    <property type="match status" value="4"/>
</dbReference>
<keyword evidence="7" id="KW-1185">Reference proteome</keyword>
<evidence type="ECO:0000259" key="5">
    <source>
        <dbReference type="SMART" id="SM00237"/>
    </source>
</evidence>
<name>A0AA35SZ53_GEOBA</name>
<dbReference type="InterPro" id="IPR051171">
    <property type="entry name" value="CaCA"/>
</dbReference>
<evidence type="ECO:0000256" key="3">
    <source>
        <dbReference type="ARBA" id="ARBA00022837"/>
    </source>
</evidence>
<dbReference type="PANTHER" id="PTHR11878">
    <property type="entry name" value="SODIUM/CALCIUM EXCHANGER"/>
    <property type="match status" value="1"/>
</dbReference>
<feature type="domain" description="Calx-beta" evidence="5">
    <location>
        <begin position="402"/>
        <end position="505"/>
    </location>
</feature>
<dbReference type="GO" id="GO:0030001">
    <property type="term" value="P:metal ion transport"/>
    <property type="evidence" value="ECO:0007669"/>
    <property type="project" value="TreeGrafter"/>
</dbReference>
<dbReference type="Gene3D" id="2.60.40.2030">
    <property type="match status" value="5"/>
</dbReference>
<feature type="domain" description="Calx-beta" evidence="5">
    <location>
        <begin position="522"/>
        <end position="631"/>
    </location>
</feature>
<keyword evidence="2" id="KW-0677">Repeat</keyword>
<keyword evidence="4" id="KW-0406">Ion transport</keyword>
<feature type="domain" description="Calx-beta" evidence="5">
    <location>
        <begin position="759"/>
        <end position="869"/>
    </location>
</feature>
<dbReference type="SUPFAM" id="SSF141072">
    <property type="entry name" value="CalX-like"/>
    <property type="match status" value="5"/>
</dbReference>
<feature type="domain" description="Calx-beta" evidence="5">
    <location>
        <begin position="186"/>
        <end position="287"/>
    </location>
</feature>
<organism evidence="6 7">
    <name type="scientific">Geodia barretti</name>
    <name type="common">Barrett's horny sponge</name>
    <dbReference type="NCBI Taxonomy" id="519541"/>
    <lineage>
        <taxon>Eukaryota</taxon>
        <taxon>Metazoa</taxon>
        <taxon>Porifera</taxon>
        <taxon>Demospongiae</taxon>
        <taxon>Heteroscleromorpha</taxon>
        <taxon>Tetractinellida</taxon>
        <taxon>Astrophorina</taxon>
        <taxon>Geodiidae</taxon>
        <taxon>Geodia</taxon>
    </lineage>
</organism>
<dbReference type="InterPro" id="IPR003644">
    <property type="entry name" value="Calx_beta"/>
</dbReference>
<dbReference type="InterPro" id="IPR038081">
    <property type="entry name" value="CalX-like_sf"/>
</dbReference>
<sequence length="930" mass="103688">MRMNAVWCIFPASGHDYESISTTVRAMPCQPVICTEVTIIDDDTVELLEKTFTVRLERTPGLDYRISLEDTPATITITDDDVTRFGLRDTDLEIYDNETEIEVCVEGKPPYNIAVCPVGFHFNLKVSVQGDNDGTGDDYITMTVEQCAIRKCVLVPVNISAVNQLSINLEPPANHDNRIELVDVKHNITISSTFVATVEFARRSLTVQEEDGRAEVCVLVTAHGHHSELSISITLSTSDVTAVAGQDYKSLQSILRLDPCEEKACFDVAIINDVRVEDMEQFTLSLVYDVGSGGDVIVKEDKVDIWINDTDEALVQLEREHYSLIEGEECEICAISLVAVETEICIRFKIRRIKVKISITFPQPSCAIFRVQDNNILENPSTRPITLESDDSRISIIRNGSITIRDNPSFEATVGLDNMTYTVKEDYLQLNVCVVVFSPTTACPIAFPFELILAANPGTAFQGRDYTLNDRALNFGECSKKECLTVDIIDDDLIEDTETFTITLQPPSQDFTERIILSPNVTTVTIEDEDMAIVTFDRTEYIVQETSGSLTVCASVISPRVSCPVTIPFSLTLLISDNTALNGSDYVTYRVQTIEFARCRRSACAPRRISFVNDPYNVQVENVEFFTLSLLSDVPLVKPDPSTVVVTIRDDSERACIRLEKTTFTVTEGVNETVRICAEIYDPTPDRSSCPVVFDFEINLSVDGEDFPMAFGPCSHRACVSVPIDDDEQLELTKTYTYRLERTDELDRRIDINTTSGTLTVIDDPTDEAVLKLEQPAYSVHEESRSVTVCVEVCRPVIDTPIDFSFSVLLNTIDGTAVSTPRGDFRADFSALQRRPLYFSVRETRECYNIPITNDDTQEDTETFTVTVNRTSSLDPRIRLEDNVAVVSIIDADIATVEFESTAYSVRENAGQVLVCVAITSRHSYCPVGL</sequence>
<gene>
    <name evidence="6" type="ORF">GBAR_LOCUS21282</name>
</gene>
<dbReference type="AlphaFoldDB" id="A0AA35SZ53"/>